<dbReference type="Proteomes" id="UP000215559">
    <property type="component" value="Unassembled WGS sequence"/>
</dbReference>
<evidence type="ECO:0000313" key="2">
    <source>
        <dbReference type="EMBL" id="OYD16927.1"/>
    </source>
</evidence>
<reference evidence="2 3" key="1">
    <citation type="submission" date="2017-07" db="EMBL/GenBank/DDBJ databases">
        <title>Recovery of genomes from metagenomes via a dereplication, aggregation, and scoring strategy.</title>
        <authorList>
            <person name="Sieber C.M."/>
            <person name="Probst A.J."/>
            <person name="Sharrar A."/>
            <person name="Thomas B.C."/>
            <person name="Hess M."/>
            <person name="Tringe S.G."/>
            <person name="Banfield J.F."/>
        </authorList>
    </citation>
    <scope>NUCLEOTIDE SEQUENCE [LARGE SCALE GENOMIC DNA]</scope>
    <source>
        <strain evidence="2">JGI_Cruoil_03_51_56</strain>
    </source>
</reference>
<evidence type="ECO:0000256" key="1">
    <source>
        <dbReference type="SAM" id="MobiDB-lite"/>
    </source>
</evidence>
<gene>
    <name evidence="2" type="ORF">CH330_01275</name>
</gene>
<dbReference type="AlphaFoldDB" id="A0A235BYR9"/>
<feature type="compositionally biased region" description="Basic and acidic residues" evidence="1">
    <location>
        <begin position="24"/>
        <end position="37"/>
    </location>
</feature>
<protein>
    <submittedName>
        <fullName evidence="2">Uncharacterized protein</fullName>
    </submittedName>
</protein>
<sequence>METKHLALLLPIGVFILILATQKHEPSHPSTGKEGEVGKPTSGKTYAGQSNESYCLECIEGHTMLASTEMRHATDRYRTAGKMTPGVTEKVRVAIAEIAGIVEDARNTEGAAPEVKQGINEILDEVRWIRKEYGLSGRGLTTGHGTEKDLVELKSRVQAIQNKAYDLVSECPTCRVNLHE</sequence>
<organism evidence="2 3">
    <name type="scientific">candidate division WOR-3 bacterium JGI_Cruoil_03_51_56</name>
    <dbReference type="NCBI Taxonomy" id="1973747"/>
    <lineage>
        <taxon>Bacteria</taxon>
        <taxon>Bacteria division WOR-3</taxon>
    </lineage>
</organism>
<dbReference type="EMBL" id="NOZP01000031">
    <property type="protein sequence ID" value="OYD16927.1"/>
    <property type="molecule type" value="Genomic_DNA"/>
</dbReference>
<proteinExistence type="predicted"/>
<comment type="caution">
    <text evidence="2">The sequence shown here is derived from an EMBL/GenBank/DDBJ whole genome shotgun (WGS) entry which is preliminary data.</text>
</comment>
<feature type="region of interest" description="Disordered" evidence="1">
    <location>
        <begin position="24"/>
        <end position="46"/>
    </location>
</feature>
<accession>A0A235BYR9</accession>
<evidence type="ECO:0000313" key="3">
    <source>
        <dbReference type="Proteomes" id="UP000215559"/>
    </source>
</evidence>
<name>A0A235BYR9_UNCW3</name>